<gene>
    <name evidence="2" type="ORF">AVDCRST_MAG55-1985</name>
</gene>
<feature type="compositionally biased region" description="Basic and acidic residues" evidence="1">
    <location>
        <begin position="58"/>
        <end position="68"/>
    </location>
</feature>
<proteinExistence type="predicted"/>
<protein>
    <submittedName>
        <fullName evidence="2">DNA double-strand break repair nuclease NurA</fullName>
    </submittedName>
</protein>
<evidence type="ECO:0000313" key="2">
    <source>
        <dbReference type="EMBL" id="CAA9420995.1"/>
    </source>
</evidence>
<feature type="region of interest" description="Disordered" evidence="1">
    <location>
        <begin position="48"/>
        <end position="71"/>
    </location>
</feature>
<sequence>MLAGSGSKDFVARISQALGDAGRRGIHVTAGAGTCDMEMQELSLRASENGGASAGGPRHLEGKPRAVDPGESDGVSRLCYFLDGVQSTHEVGRIGPVPIVATTVAAAIVNRCDRRFSRMPFEVPPAVVRAIILPLGVDEKVDAFHGLLAREGLAALGHEEVMEASDLVLDSTEYAPLVDPADYVGMKAMAYGRARSLRERLEGEMLRQWEGDDRALEDELGWIAVDGQLRDIREANRRVVGIIKTVARPEFRGEEVGVLLDLEAGKRTTSFVPGWQTNLGPVEQRTSWYLRMWPQQRGADALGSLMRIEASRDTRPEQVDEISRWVLAERAPLAKPDPRWPAMIYPIHYVEKILKPHVQGSERAYSRLERQLASDGGS</sequence>
<dbReference type="AlphaFoldDB" id="A0A6J4PND3"/>
<organism evidence="2">
    <name type="scientific">uncultured Rubrobacteraceae bacterium</name>
    <dbReference type="NCBI Taxonomy" id="349277"/>
    <lineage>
        <taxon>Bacteria</taxon>
        <taxon>Bacillati</taxon>
        <taxon>Actinomycetota</taxon>
        <taxon>Rubrobacteria</taxon>
        <taxon>Rubrobacterales</taxon>
        <taxon>Rubrobacteraceae</taxon>
        <taxon>environmental samples</taxon>
    </lineage>
</organism>
<dbReference type="EMBL" id="CADCUZ010000093">
    <property type="protein sequence ID" value="CAA9420995.1"/>
    <property type="molecule type" value="Genomic_DNA"/>
</dbReference>
<dbReference type="InterPro" id="IPR012337">
    <property type="entry name" value="RNaseH-like_sf"/>
</dbReference>
<accession>A0A6J4PND3</accession>
<evidence type="ECO:0000256" key="1">
    <source>
        <dbReference type="SAM" id="MobiDB-lite"/>
    </source>
</evidence>
<dbReference type="SUPFAM" id="SSF53098">
    <property type="entry name" value="Ribonuclease H-like"/>
    <property type="match status" value="1"/>
</dbReference>
<name>A0A6J4PND3_9ACTN</name>
<reference evidence="2" key="1">
    <citation type="submission" date="2020-02" db="EMBL/GenBank/DDBJ databases">
        <authorList>
            <person name="Meier V. D."/>
        </authorList>
    </citation>
    <scope>NUCLEOTIDE SEQUENCE</scope>
    <source>
        <strain evidence="2">AVDCRST_MAG55</strain>
    </source>
</reference>